<sequence length="889" mass="99824">MTSQTPEELSPDFTSVFDVLPGAYLLLSPALVIEAVSNAYLAATLMQRENLVGRYIFDAFPDNPKAIGANAVHNLKQSLEQVLSSGKPHEMAPQHYDVPDHENPGEFIERHWLPYNVPVLDKQKRVIRIIHTVVNITESIQAGIRLEESKAETARAQAEVAEKELARKQLERNEIKLLHLNKQQLEETNASLSAAALIADEAKATVERERIFLQTVLDQAPVAIGLFRGEEQVVLSANEQLCSVWGKRPEQVLRKPLLHGVPELRGQGFAELMAEVAKTLVPFHGNELPAQLHKNGKLETSYFNFVFQPLHDPLGNLLGVLSIAIDVTAQVLSRKEVQALNNELETRVAARTREVQLAQAKAELHRQRLERLFMQAPAAICILNGPDLVFELVNPAYQELFSNRVLLGKPILEALPEIADNKVYSTFRHVYETGNTHLEENLLVPLVRKEDGVLEDRYFKFIQQARFNEQGEVDGVLAFAFEVTTQVEALQASETSAKNLRLITDALPVLIGYLDKEEKYRFANQAYEAWFNQRPEELLGRAVRDVVGEAAYNGVKVYIDRALAGERLDFESRMPYREDFVKYIRTSYVPDYRNGEVAGFYTLVNDITEQVKAQKSVESSEKQAKELAAELAVANKELRRANEDIKAANQELSSTNQQLTRINSDLDNFIYTASHDLKAPILNIEGLMKALLDELPAVSLQSSLSNRIIDMILESVQRFKRTINHLTEISKLQKENDKKTSVVDLAATIADVQLDLAPVIEAAGAQIEVDVAQCSTINFSEKNLRSIIYNLLSNAIKYSSPDRVPEIRVTCDATEDYQVLTVQDNGLGMDMVQNQKLFGMFQRLHSHVDGSGIGLFMVKRMIDNAGGKIEVQSQENEGATFKVYFRRDS</sequence>
<dbReference type="InterPro" id="IPR052162">
    <property type="entry name" value="Sensor_kinase/Photoreceptor"/>
</dbReference>
<dbReference type="EMBL" id="JBHTLD010000063">
    <property type="protein sequence ID" value="MFD1186329.1"/>
    <property type="molecule type" value="Genomic_DNA"/>
</dbReference>
<dbReference type="Pfam" id="PF08448">
    <property type="entry name" value="PAS_4"/>
    <property type="match status" value="4"/>
</dbReference>
<evidence type="ECO:0000256" key="3">
    <source>
        <dbReference type="ARBA" id="ARBA00022553"/>
    </source>
</evidence>
<dbReference type="SMART" id="SM00387">
    <property type="entry name" value="HATPase_c"/>
    <property type="match status" value="1"/>
</dbReference>
<evidence type="ECO:0000256" key="5">
    <source>
        <dbReference type="ARBA" id="ARBA00022777"/>
    </source>
</evidence>
<organism evidence="9 10">
    <name type="scientific">Pontibacter rugosus</name>
    <dbReference type="NCBI Taxonomy" id="1745966"/>
    <lineage>
        <taxon>Bacteria</taxon>
        <taxon>Pseudomonadati</taxon>
        <taxon>Bacteroidota</taxon>
        <taxon>Cytophagia</taxon>
        <taxon>Cytophagales</taxon>
        <taxon>Hymenobacteraceae</taxon>
        <taxon>Pontibacter</taxon>
    </lineage>
</organism>
<evidence type="ECO:0000313" key="9">
    <source>
        <dbReference type="EMBL" id="MFD1186329.1"/>
    </source>
</evidence>
<reference evidence="10" key="1">
    <citation type="journal article" date="2019" name="Int. J. Syst. Evol. Microbiol.">
        <title>The Global Catalogue of Microorganisms (GCM) 10K type strain sequencing project: providing services to taxonomists for standard genome sequencing and annotation.</title>
        <authorList>
            <consortium name="The Broad Institute Genomics Platform"/>
            <consortium name="The Broad Institute Genome Sequencing Center for Infectious Disease"/>
            <person name="Wu L."/>
            <person name="Ma J."/>
        </authorList>
    </citation>
    <scope>NUCLEOTIDE SEQUENCE [LARGE SCALE GENOMIC DNA]</scope>
    <source>
        <strain evidence="10">JCM 31319</strain>
    </source>
</reference>
<dbReference type="PRINTS" id="PR00344">
    <property type="entry name" value="BCTRLSENSOR"/>
</dbReference>
<evidence type="ECO:0000256" key="1">
    <source>
        <dbReference type="ARBA" id="ARBA00000085"/>
    </source>
</evidence>
<dbReference type="Gene3D" id="3.30.565.10">
    <property type="entry name" value="Histidine kinase-like ATPase, C-terminal domain"/>
    <property type="match status" value="1"/>
</dbReference>
<comment type="catalytic activity">
    <reaction evidence="1">
        <text>ATP + protein L-histidine = ADP + protein N-phospho-L-histidine.</text>
        <dbReference type="EC" id="2.7.13.3"/>
    </reaction>
</comment>
<dbReference type="InterPro" id="IPR000014">
    <property type="entry name" value="PAS"/>
</dbReference>
<dbReference type="RefSeq" id="WP_377525954.1">
    <property type="nucleotide sequence ID" value="NZ_JBHTLD010000063.1"/>
</dbReference>
<dbReference type="CDD" id="cd00082">
    <property type="entry name" value="HisKA"/>
    <property type="match status" value="1"/>
</dbReference>
<dbReference type="InterPro" id="IPR036097">
    <property type="entry name" value="HisK_dim/P_sf"/>
</dbReference>
<dbReference type="PROSITE" id="PS50112">
    <property type="entry name" value="PAS"/>
    <property type="match status" value="1"/>
</dbReference>
<feature type="coiled-coil region" evidence="6">
    <location>
        <begin position="144"/>
        <end position="195"/>
    </location>
</feature>
<dbReference type="SUPFAM" id="SSF55874">
    <property type="entry name" value="ATPase domain of HSP90 chaperone/DNA topoisomerase II/histidine kinase"/>
    <property type="match status" value="1"/>
</dbReference>
<dbReference type="InterPro" id="IPR003594">
    <property type="entry name" value="HATPase_dom"/>
</dbReference>
<evidence type="ECO:0000259" key="8">
    <source>
        <dbReference type="PROSITE" id="PS50112"/>
    </source>
</evidence>
<dbReference type="SMART" id="SM00388">
    <property type="entry name" value="HisKA"/>
    <property type="match status" value="1"/>
</dbReference>
<dbReference type="EC" id="2.7.13.3" evidence="2"/>
<dbReference type="InterPro" id="IPR004358">
    <property type="entry name" value="Sig_transdc_His_kin-like_C"/>
</dbReference>
<feature type="domain" description="PAS" evidence="8">
    <location>
        <begin position="496"/>
        <end position="566"/>
    </location>
</feature>
<dbReference type="Gene3D" id="3.30.450.20">
    <property type="entry name" value="PAS domain"/>
    <property type="match status" value="4"/>
</dbReference>
<dbReference type="InterPro" id="IPR036890">
    <property type="entry name" value="HATPase_C_sf"/>
</dbReference>
<dbReference type="CDD" id="cd00130">
    <property type="entry name" value="PAS"/>
    <property type="match status" value="1"/>
</dbReference>
<comment type="caution">
    <text evidence="9">The sequence shown here is derived from an EMBL/GenBank/DDBJ whole genome shotgun (WGS) entry which is preliminary data.</text>
</comment>
<dbReference type="PANTHER" id="PTHR43304:SF1">
    <property type="entry name" value="PAC DOMAIN-CONTAINING PROTEIN"/>
    <property type="match status" value="1"/>
</dbReference>
<proteinExistence type="predicted"/>
<keyword evidence="5" id="KW-0418">Kinase</keyword>
<dbReference type="Pfam" id="PF00512">
    <property type="entry name" value="HisKA"/>
    <property type="match status" value="1"/>
</dbReference>
<evidence type="ECO:0000313" key="10">
    <source>
        <dbReference type="Proteomes" id="UP001597094"/>
    </source>
</evidence>
<dbReference type="InterPro" id="IPR003661">
    <property type="entry name" value="HisK_dim/P_dom"/>
</dbReference>
<gene>
    <name evidence="9" type="ORF">ACFQ2O_08945</name>
</gene>
<dbReference type="SMART" id="SM00091">
    <property type="entry name" value="PAS"/>
    <property type="match status" value="4"/>
</dbReference>
<dbReference type="Proteomes" id="UP001597094">
    <property type="component" value="Unassembled WGS sequence"/>
</dbReference>
<keyword evidence="6" id="KW-0175">Coiled coil</keyword>
<evidence type="ECO:0000256" key="2">
    <source>
        <dbReference type="ARBA" id="ARBA00012438"/>
    </source>
</evidence>
<keyword evidence="3" id="KW-0597">Phosphoprotein</keyword>
<name>A0ABW3SNG5_9BACT</name>
<dbReference type="SUPFAM" id="SSF47384">
    <property type="entry name" value="Homodimeric domain of signal transducing histidine kinase"/>
    <property type="match status" value="1"/>
</dbReference>
<feature type="domain" description="Histidine kinase" evidence="7">
    <location>
        <begin position="672"/>
        <end position="889"/>
    </location>
</feature>
<dbReference type="NCBIfam" id="TIGR00229">
    <property type="entry name" value="sensory_box"/>
    <property type="match status" value="1"/>
</dbReference>
<dbReference type="InterPro" id="IPR013656">
    <property type="entry name" value="PAS_4"/>
</dbReference>
<dbReference type="InterPro" id="IPR005467">
    <property type="entry name" value="His_kinase_dom"/>
</dbReference>
<dbReference type="Pfam" id="PF02518">
    <property type="entry name" value="HATPase_c"/>
    <property type="match status" value="1"/>
</dbReference>
<protein>
    <recommendedName>
        <fullName evidence="2">histidine kinase</fullName>
        <ecNumber evidence="2">2.7.13.3</ecNumber>
    </recommendedName>
</protein>
<dbReference type="PANTHER" id="PTHR43304">
    <property type="entry name" value="PHYTOCHROME-LIKE PROTEIN CPH1"/>
    <property type="match status" value="1"/>
</dbReference>
<accession>A0ABW3SNG5</accession>
<dbReference type="SUPFAM" id="SSF55785">
    <property type="entry name" value="PYP-like sensor domain (PAS domain)"/>
    <property type="match status" value="3"/>
</dbReference>
<keyword evidence="4" id="KW-0808">Transferase</keyword>
<evidence type="ECO:0000256" key="4">
    <source>
        <dbReference type="ARBA" id="ARBA00022679"/>
    </source>
</evidence>
<dbReference type="PROSITE" id="PS50109">
    <property type="entry name" value="HIS_KIN"/>
    <property type="match status" value="1"/>
</dbReference>
<evidence type="ECO:0000256" key="6">
    <source>
        <dbReference type="SAM" id="Coils"/>
    </source>
</evidence>
<evidence type="ECO:0000259" key="7">
    <source>
        <dbReference type="PROSITE" id="PS50109"/>
    </source>
</evidence>
<dbReference type="Gene3D" id="1.10.287.130">
    <property type="match status" value="1"/>
</dbReference>
<dbReference type="InterPro" id="IPR035965">
    <property type="entry name" value="PAS-like_dom_sf"/>
</dbReference>
<keyword evidence="10" id="KW-1185">Reference proteome</keyword>
<feature type="coiled-coil region" evidence="6">
    <location>
        <begin position="610"/>
        <end position="665"/>
    </location>
</feature>